<dbReference type="InterPro" id="IPR056447">
    <property type="entry name" value="REV3_N"/>
</dbReference>
<accession>A0A0D3J9J5</accession>
<dbReference type="GO" id="GO:0016035">
    <property type="term" value="C:zeta DNA polymerase complex"/>
    <property type="evidence" value="ECO:0007669"/>
    <property type="project" value="InterPro"/>
</dbReference>
<dbReference type="GO" id="GO:0000724">
    <property type="term" value="P:double-strand break repair via homologous recombination"/>
    <property type="evidence" value="ECO:0007669"/>
    <property type="project" value="TreeGrafter"/>
</dbReference>
<dbReference type="PaxDb" id="2903-EOD20180"/>
<evidence type="ECO:0000313" key="3">
    <source>
        <dbReference type="EnsemblProtists" id="EOD20180"/>
    </source>
</evidence>
<dbReference type="Gene3D" id="3.30.342.10">
    <property type="entry name" value="DNA Polymerase, chain B, domain 1"/>
    <property type="match status" value="1"/>
</dbReference>
<organism evidence="3 4">
    <name type="scientific">Emiliania huxleyi (strain CCMP1516)</name>
    <dbReference type="NCBI Taxonomy" id="280463"/>
    <lineage>
        <taxon>Eukaryota</taxon>
        <taxon>Haptista</taxon>
        <taxon>Haptophyta</taxon>
        <taxon>Prymnesiophyceae</taxon>
        <taxon>Isochrysidales</taxon>
        <taxon>Noelaerhabdaceae</taxon>
        <taxon>Emiliania</taxon>
    </lineage>
</organism>
<dbReference type="GO" id="GO:0005634">
    <property type="term" value="C:nucleus"/>
    <property type="evidence" value="ECO:0007669"/>
    <property type="project" value="TreeGrafter"/>
</dbReference>
<dbReference type="STRING" id="2903.R1E039"/>
<dbReference type="Pfam" id="PF24065">
    <property type="entry name" value="REV3_N"/>
    <property type="match status" value="1"/>
</dbReference>
<feature type="domain" description="DNA polymerase zeta catalytic subunit N-terminal" evidence="2">
    <location>
        <begin position="10"/>
        <end position="63"/>
    </location>
</feature>
<dbReference type="Proteomes" id="UP000013827">
    <property type="component" value="Unassembled WGS sequence"/>
</dbReference>
<dbReference type="GO" id="GO:0003887">
    <property type="term" value="F:DNA-directed DNA polymerase activity"/>
    <property type="evidence" value="ECO:0007669"/>
    <property type="project" value="TreeGrafter"/>
</dbReference>
<dbReference type="KEGG" id="ehx:EMIHUDRAFT_242350"/>
<protein>
    <recommendedName>
        <fullName evidence="2">DNA polymerase zeta catalytic subunit N-terminal domain-containing protein</fullName>
    </recommendedName>
</protein>
<name>A0A0D3J9J5_EMIH1</name>
<feature type="region of interest" description="Disordered" evidence="1">
    <location>
        <begin position="258"/>
        <end position="280"/>
    </location>
</feature>
<feature type="compositionally biased region" description="Gly residues" evidence="1">
    <location>
        <begin position="271"/>
        <end position="280"/>
    </location>
</feature>
<keyword evidence="4" id="KW-1185">Reference proteome</keyword>
<dbReference type="InterPro" id="IPR030559">
    <property type="entry name" value="PolZ_Rev3"/>
</dbReference>
<dbReference type="GO" id="GO:0042276">
    <property type="term" value="P:error-prone translesion synthesis"/>
    <property type="evidence" value="ECO:0007669"/>
    <property type="project" value="TreeGrafter"/>
</dbReference>
<evidence type="ECO:0000256" key="1">
    <source>
        <dbReference type="SAM" id="MobiDB-lite"/>
    </source>
</evidence>
<dbReference type="RefSeq" id="XP_005772609.1">
    <property type="nucleotide sequence ID" value="XM_005772552.1"/>
</dbReference>
<feature type="region of interest" description="Disordered" evidence="1">
    <location>
        <begin position="218"/>
        <end position="238"/>
    </location>
</feature>
<reference evidence="4" key="1">
    <citation type="journal article" date="2013" name="Nature">
        <title>Pan genome of the phytoplankton Emiliania underpins its global distribution.</title>
        <authorList>
            <person name="Read B.A."/>
            <person name="Kegel J."/>
            <person name="Klute M.J."/>
            <person name="Kuo A."/>
            <person name="Lefebvre S.C."/>
            <person name="Maumus F."/>
            <person name="Mayer C."/>
            <person name="Miller J."/>
            <person name="Monier A."/>
            <person name="Salamov A."/>
            <person name="Young J."/>
            <person name="Aguilar M."/>
            <person name="Claverie J.M."/>
            <person name="Frickenhaus S."/>
            <person name="Gonzalez K."/>
            <person name="Herman E.K."/>
            <person name="Lin Y.C."/>
            <person name="Napier J."/>
            <person name="Ogata H."/>
            <person name="Sarno A.F."/>
            <person name="Shmutz J."/>
            <person name="Schroeder D."/>
            <person name="de Vargas C."/>
            <person name="Verret F."/>
            <person name="von Dassow P."/>
            <person name="Valentin K."/>
            <person name="Van de Peer Y."/>
            <person name="Wheeler G."/>
            <person name="Dacks J.B."/>
            <person name="Delwiche C.F."/>
            <person name="Dyhrman S.T."/>
            <person name="Glockner G."/>
            <person name="John U."/>
            <person name="Richards T."/>
            <person name="Worden A.Z."/>
            <person name="Zhang X."/>
            <person name="Grigoriev I.V."/>
            <person name="Allen A.E."/>
            <person name="Bidle K."/>
            <person name="Borodovsky M."/>
            <person name="Bowler C."/>
            <person name="Brownlee C."/>
            <person name="Cock J.M."/>
            <person name="Elias M."/>
            <person name="Gladyshev V.N."/>
            <person name="Groth M."/>
            <person name="Guda C."/>
            <person name="Hadaegh A."/>
            <person name="Iglesias-Rodriguez M.D."/>
            <person name="Jenkins J."/>
            <person name="Jones B.M."/>
            <person name="Lawson T."/>
            <person name="Leese F."/>
            <person name="Lindquist E."/>
            <person name="Lobanov A."/>
            <person name="Lomsadze A."/>
            <person name="Malik S.B."/>
            <person name="Marsh M.E."/>
            <person name="Mackinder L."/>
            <person name="Mock T."/>
            <person name="Mueller-Roeber B."/>
            <person name="Pagarete A."/>
            <person name="Parker M."/>
            <person name="Probert I."/>
            <person name="Quesneville H."/>
            <person name="Raines C."/>
            <person name="Rensing S.A."/>
            <person name="Riano-Pachon D.M."/>
            <person name="Richier S."/>
            <person name="Rokitta S."/>
            <person name="Shiraiwa Y."/>
            <person name="Soanes D.M."/>
            <person name="van der Giezen M."/>
            <person name="Wahlund T.M."/>
            <person name="Williams B."/>
            <person name="Wilson W."/>
            <person name="Wolfe G."/>
            <person name="Wurch L.L."/>
        </authorList>
    </citation>
    <scope>NUCLEOTIDE SEQUENCE</scope>
</reference>
<dbReference type="PANTHER" id="PTHR45812:SF1">
    <property type="entry name" value="DNA POLYMERASE ZETA CATALYTIC SUBUNIT"/>
    <property type="match status" value="1"/>
</dbReference>
<reference evidence="3" key="2">
    <citation type="submission" date="2024-10" db="UniProtKB">
        <authorList>
            <consortium name="EnsemblProtists"/>
        </authorList>
    </citation>
    <scope>IDENTIFICATION</scope>
</reference>
<dbReference type="PANTHER" id="PTHR45812">
    <property type="entry name" value="DNA POLYMERASE ZETA CATALYTIC SUBUNIT"/>
    <property type="match status" value="1"/>
</dbReference>
<dbReference type="AlphaFoldDB" id="A0A0D3J9J5"/>
<dbReference type="EnsemblProtists" id="EOD20180">
    <property type="protein sequence ID" value="EOD20180"/>
    <property type="gene ID" value="EMIHUDRAFT_242350"/>
</dbReference>
<dbReference type="GeneID" id="17265724"/>
<dbReference type="eggNOG" id="KOG0968">
    <property type="taxonomic scope" value="Eukaryota"/>
</dbReference>
<sequence>MRDDDPECAFAVRIVKLEPARTPPVQGLDPTHSPLTGRKIRHAPVMRVFGSTPRGQTACVHMHEAFPHLLVPGPHWLASAPEERVAAFRRRARPFLRVVLVETQARGVDQVVEAADLFLLGLVPPLQRAQPPPHRSTSTCTAWTCSGWEGETHGLCVRYLAPRLTSCELELDAAPAQVLNARDVLHEPLSSARADVQMVSSLSNLWRDERDRRAALGLAPLRGPNGTPEGGTPAAEASLRCALPPARSGAVLEQILAATEADEEEGAAGNDDGGGGSGDG</sequence>
<dbReference type="HOGENOM" id="CLU_995467_0_0_1"/>
<proteinExistence type="predicted"/>
<evidence type="ECO:0000259" key="2">
    <source>
        <dbReference type="Pfam" id="PF24065"/>
    </source>
</evidence>
<evidence type="ECO:0000313" key="4">
    <source>
        <dbReference type="Proteomes" id="UP000013827"/>
    </source>
</evidence>